<dbReference type="Pfam" id="PF04909">
    <property type="entry name" value="Amidohydro_2"/>
    <property type="match status" value="1"/>
</dbReference>
<evidence type="ECO:0000313" key="4">
    <source>
        <dbReference type="Proteomes" id="UP000199517"/>
    </source>
</evidence>
<proteinExistence type="inferred from homology"/>
<keyword evidence="3" id="KW-0378">Hydrolase</keyword>
<feature type="domain" description="Amidohydrolase-related" evidence="2">
    <location>
        <begin position="27"/>
        <end position="334"/>
    </location>
</feature>
<comment type="similarity">
    <text evidence="1">Belongs to the metallo-dependent hydrolases superfamily.</text>
</comment>
<accession>A0A1I1Y2C6</accession>
<evidence type="ECO:0000313" key="3">
    <source>
        <dbReference type="EMBL" id="SFE13512.1"/>
    </source>
</evidence>
<sequence length="343" mass="37387">MSNYLPVRDDWLALAQEPVREPALPIVDAHHHFYDRPGWTYLAADYAADTGSGHDVRASVHMQALTRYLTAGPEALKPVGETEFVVAATGQGPAGGTHAALGIVGYGNLRLGDAVRPVLEAHLEAGRGRFRGVRHLTTWDADPTLTNPLSAVPPGLLGDRAYREGVAHVAALGLSFDAWLFFTQLPELRDLAKAFPAMPVIVNHCGGVVRIGAYAAHRAEAFGAWRRSMRELAELPNVFVKLGGLGMRINGFGFEQGERPPSSEHLAETWRPWMETCIEAFGADRCMFESNFPVDKGSYSYRTLWNAFKAMTASAAPGERRALFEGTATRVYRLARGAATDSQ</sequence>
<dbReference type="Gene3D" id="3.20.20.140">
    <property type="entry name" value="Metal-dependent hydrolases"/>
    <property type="match status" value="1"/>
</dbReference>
<name>A0A1I1Y2C6_9BURK</name>
<dbReference type="Proteomes" id="UP000199517">
    <property type="component" value="Unassembled WGS sequence"/>
</dbReference>
<dbReference type="SUPFAM" id="SSF51556">
    <property type="entry name" value="Metallo-dependent hydrolases"/>
    <property type="match status" value="1"/>
</dbReference>
<evidence type="ECO:0000256" key="1">
    <source>
        <dbReference type="ARBA" id="ARBA00038310"/>
    </source>
</evidence>
<reference evidence="4" key="1">
    <citation type="submission" date="2016-10" db="EMBL/GenBank/DDBJ databases">
        <authorList>
            <person name="Varghese N."/>
            <person name="Submissions S."/>
        </authorList>
    </citation>
    <scope>NUCLEOTIDE SEQUENCE [LARGE SCALE GENOMIC DNA]</scope>
    <source>
        <strain evidence="4">DSM 7481</strain>
    </source>
</reference>
<dbReference type="GO" id="GO:0016787">
    <property type="term" value="F:hydrolase activity"/>
    <property type="evidence" value="ECO:0007669"/>
    <property type="project" value="UniProtKB-KW"/>
</dbReference>
<dbReference type="InterPro" id="IPR052350">
    <property type="entry name" value="Metallo-dep_Lactonases"/>
</dbReference>
<evidence type="ECO:0000259" key="2">
    <source>
        <dbReference type="Pfam" id="PF04909"/>
    </source>
</evidence>
<dbReference type="InterPro" id="IPR032466">
    <property type="entry name" value="Metal_Hydrolase"/>
</dbReference>
<gene>
    <name evidence="3" type="ORF">SAMN04489710_11577</name>
</gene>
<dbReference type="PANTHER" id="PTHR43569">
    <property type="entry name" value="AMIDOHYDROLASE"/>
    <property type="match status" value="1"/>
</dbReference>
<keyword evidence="4" id="KW-1185">Reference proteome</keyword>
<dbReference type="EMBL" id="FOMQ01000015">
    <property type="protein sequence ID" value="SFE13512.1"/>
    <property type="molecule type" value="Genomic_DNA"/>
</dbReference>
<organism evidence="3 4">
    <name type="scientific">Paracidovorax konjaci</name>
    <dbReference type="NCBI Taxonomy" id="32040"/>
    <lineage>
        <taxon>Bacteria</taxon>
        <taxon>Pseudomonadati</taxon>
        <taxon>Pseudomonadota</taxon>
        <taxon>Betaproteobacteria</taxon>
        <taxon>Burkholderiales</taxon>
        <taxon>Comamonadaceae</taxon>
        <taxon>Paracidovorax</taxon>
    </lineage>
</organism>
<dbReference type="PANTHER" id="PTHR43569:SF1">
    <property type="entry name" value="BLL3371 PROTEIN"/>
    <property type="match status" value="1"/>
</dbReference>
<dbReference type="STRING" id="32040.SAMN04489710_11577"/>
<dbReference type="AlphaFoldDB" id="A0A1I1Y2C6"/>
<dbReference type="InterPro" id="IPR006680">
    <property type="entry name" value="Amidohydro-rel"/>
</dbReference>
<protein>
    <submittedName>
        <fullName evidence="3">Predicted metal-dependent hydrolase, TIM-barrel fold</fullName>
    </submittedName>
</protein>